<reference evidence="1" key="2">
    <citation type="journal article" date="2021" name="Genome Biol. Evol.">
        <title>Developing a high-quality reference genome for a parasitic bivalve with doubly uniparental inheritance (Bivalvia: Unionida).</title>
        <authorList>
            <person name="Smith C.H."/>
        </authorList>
    </citation>
    <scope>NUCLEOTIDE SEQUENCE</scope>
    <source>
        <strain evidence="1">CHS0354</strain>
        <tissue evidence="1">Mantle</tissue>
    </source>
</reference>
<accession>A0AAE0SWT9</accession>
<keyword evidence="2" id="KW-1185">Reference proteome</keyword>
<gene>
    <name evidence="1" type="ORF">CHS0354_029138</name>
</gene>
<dbReference type="Proteomes" id="UP001195483">
    <property type="component" value="Unassembled WGS sequence"/>
</dbReference>
<organism evidence="1 2">
    <name type="scientific">Potamilus streckersoni</name>
    <dbReference type="NCBI Taxonomy" id="2493646"/>
    <lineage>
        <taxon>Eukaryota</taxon>
        <taxon>Metazoa</taxon>
        <taxon>Spiralia</taxon>
        <taxon>Lophotrochozoa</taxon>
        <taxon>Mollusca</taxon>
        <taxon>Bivalvia</taxon>
        <taxon>Autobranchia</taxon>
        <taxon>Heteroconchia</taxon>
        <taxon>Palaeoheterodonta</taxon>
        <taxon>Unionida</taxon>
        <taxon>Unionoidea</taxon>
        <taxon>Unionidae</taxon>
        <taxon>Ambleminae</taxon>
        <taxon>Lampsilini</taxon>
        <taxon>Potamilus</taxon>
    </lineage>
</organism>
<name>A0AAE0SWT9_9BIVA</name>
<dbReference type="AlphaFoldDB" id="A0AAE0SWT9"/>
<reference evidence="1" key="3">
    <citation type="submission" date="2023-05" db="EMBL/GenBank/DDBJ databases">
        <authorList>
            <person name="Smith C.H."/>
        </authorList>
    </citation>
    <scope>NUCLEOTIDE SEQUENCE</scope>
    <source>
        <strain evidence="1">CHS0354</strain>
        <tissue evidence="1">Mantle</tissue>
    </source>
</reference>
<sequence>MTTKAQTQKMQKCLIDSVQLELDRLNAIAYPRTSAYVLRVMTVPLLSTSGYSLSEKSYFGKIL</sequence>
<dbReference type="EMBL" id="JAEAOA010001748">
    <property type="protein sequence ID" value="KAK3599675.1"/>
    <property type="molecule type" value="Genomic_DNA"/>
</dbReference>
<protein>
    <submittedName>
        <fullName evidence="1">Uncharacterized protein</fullName>
    </submittedName>
</protein>
<reference evidence="1" key="1">
    <citation type="journal article" date="2021" name="Genome Biol. Evol.">
        <title>A High-Quality Reference Genome for a Parasitic Bivalve with Doubly Uniparental Inheritance (Bivalvia: Unionida).</title>
        <authorList>
            <person name="Smith C.H."/>
        </authorList>
    </citation>
    <scope>NUCLEOTIDE SEQUENCE</scope>
    <source>
        <strain evidence="1">CHS0354</strain>
    </source>
</reference>
<comment type="caution">
    <text evidence="1">The sequence shown here is derived from an EMBL/GenBank/DDBJ whole genome shotgun (WGS) entry which is preliminary data.</text>
</comment>
<evidence type="ECO:0000313" key="2">
    <source>
        <dbReference type="Proteomes" id="UP001195483"/>
    </source>
</evidence>
<proteinExistence type="predicted"/>
<evidence type="ECO:0000313" key="1">
    <source>
        <dbReference type="EMBL" id="KAK3599675.1"/>
    </source>
</evidence>